<dbReference type="Proteomes" id="UP001597062">
    <property type="component" value="Unassembled WGS sequence"/>
</dbReference>
<evidence type="ECO:0000313" key="1">
    <source>
        <dbReference type="EMBL" id="MFD0993208.1"/>
    </source>
</evidence>
<name>A0ABW3JRS3_9FLAO</name>
<evidence type="ECO:0000313" key="2">
    <source>
        <dbReference type="Proteomes" id="UP001597062"/>
    </source>
</evidence>
<proteinExistence type="predicted"/>
<keyword evidence="2" id="KW-1185">Reference proteome</keyword>
<organism evidence="1 2">
    <name type="scientific">Tenacibaculum geojense</name>
    <dbReference type="NCBI Taxonomy" id="915352"/>
    <lineage>
        <taxon>Bacteria</taxon>
        <taxon>Pseudomonadati</taxon>
        <taxon>Bacteroidota</taxon>
        <taxon>Flavobacteriia</taxon>
        <taxon>Flavobacteriales</taxon>
        <taxon>Flavobacteriaceae</taxon>
        <taxon>Tenacibaculum</taxon>
    </lineage>
</organism>
<comment type="caution">
    <text evidence="1">The sequence shown here is derived from an EMBL/GenBank/DDBJ whole genome shotgun (WGS) entry which is preliminary data.</text>
</comment>
<accession>A0ABW3JRS3</accession>
<sequence>MNKEIFKDGFINCLNLFEIPEKYNLCFLGVQTEIFEQFEHYDFLSVKELLDKEVNVVNEIRYVNNLSIRDLLNEFIDDEDLIKNMINNDTGFVKCYFITGVIQDLLIDIYKKGKGLAILPFKMYENEYSNLLKGYLKNSFDNDELDFIKQELSKIDLITVELDKSIYNKVFINGVGDEDCDFKIMLKSSLEKRKRFLNSRKEYVLNIVKKELLLKNDNKRNYLQKIEHYKESYSFFALEIVKDKFNEDKQINSLYYLDNLNHFKSDLLKRIEVNKVINVQVKTELKFFCNDIFKIFNDIFSLFNIINNYSLNEDNSQNLKNGINRYESYIENDFNDLERYVNYLKSCLFYYSSKEVLFIKGFFTTSINELIFFFKTEFGIRLNDSPLKLNISNFLTAVENSVSVSELKLLDKDVTISSNKPSEKQNNVLESLKDVSSIDLRKKIEDYYSFLLEEDENKKRQRLSDSDFNKFVNWLVYFYENDCKVPEIDEPINDIYANKGLIRFSLMDFYKNKMAKGNYCDALFDFYRCVFYPYRNENTDTIKKNRVLPEYRKIVNSSN</sequence>
<gene>
    <name evidence="1" type="ORF">ACFQ1U_08330</name>
</gene>
<reference evidence="2" key="1">
    <citation type="journal article" date="2019" name="Int. J. Syst. Evol. Microbiol.">
        <title>The Global Catalogue of Microorganisms (GCM) 10K type strain sequencing project: providing services to taxonomists for standard genome sequencing and annotation.</title>
        <authorList>
            <consortium name="The Broad Institute Genomics Platform"/>
            <consortium name="The Broad Institute Genome Sequencing Center for Infectious Disease"/>
            <person name="Wu L."/>
            <person name="Ma J."/>
        </authorList>
    </citation>
    <scope>NUCLEOTIDE SEQUENCE [LARGE SCALE GENOMIC DNA]</scope>
    <source>
        <strain evidence="2">CCUG 60527</strain>
    </source>
</reference>
<dbReference type="EMBL" id="JBHTJR010000045">
    <property type="protein sequence ID" value="MFD0993208.1"/>
    <property type="molecule type" value="Genomic_DNA"/>
</dbReference>
<protein>
    <submittedName>
        <fullName evidence="1">Uncharacterized protein</fullName>
    </submittedName>
</protein>
<dbReference type="RefSeq" id="WP_386107229.1">
    <property type="nucleotide sequence ID" value="NZ_JBHTJR010000045.1"/>
</dbReference>